<gene>
    <name evidence="8" type="ORF">MVLG_05829</name>
</gene>
<dbReference type="CDD" id="cd12148">
    <property type="entry name" value="fungal_TF_MHR"/>
    <property type="match status" value="1"/>
</dbReference>
<reference evidence="10" key="1">
    <citation type="submission" date="2010-11" db="EMBL/GenBank/DDBJ databases">
        <title>The genome sequence of Microbotryum violaceum strain p1A1 Lamole.</title>
        <authorList>
            <person name="Cuomo C."/>
            <person name="Perlin M."/>
            <person name="Young S.K."/>
            <person name="Zeng Q."/>
            <person name="Gargeya S."/>
            <person name="Alvarado L."/>
            <person name="Berlin A."/>
            <person name="Chapman S.B."/>
            <person name="Chen Z."/>
            <person name="Freedman E."/>
            <person name="Gellesch M."/>
            <person name="Goldberg J."/>
            <person name="Griggs A."/>
            <person name="Gujja S."/>
            <person name="Heilman E."/>
            <person name="Heiman D."/>
            <person name="Howarth C."/>
            <person name="Mehta T."/>
            <person name="Neiman D."/>
            <person name="Pearson M."/>
            <person name="Roberts A."/>
            <person name="Saif S."/>
            <person name="Shea T."/>
            <person name="Shenoy N."/>
            <person name="Sisk P."/>
            <person name="Stolte C."/>
            <person name="Sykes S."/>
            <person name="White J."/>
            <person name="Yandava C."/>
            <person name="Haas B."/>
            <person name="Nusbaum C."/>
            <person name="Birren B."/>
        </authorList>
    </citation>
    <scope>NUCLEOTIDE SEQUENCE [LARGE SCALE GENOMIC DNA]</scope>
    <source>
        <strain evidence="10">p1A1 Lamole</strain>
    </source>
</reference>
<evidence type="ECO:0000256" key="3">
    <source>
        <dbReference type="ARBA" id="ARBA00023015"/>
    </source>
</evidence>
<keyword evidence="10" id="KW-1185">Reference proteome</keyword>
<reference evidence="8" key="2">
    <citation type="submission" date="2010-11" db="EMBL/GenBank/DDBJ databases">
        <authorList>
            <consortium name="The Broad Institute Genome Sequencing Platform"/>
            <person name="Earl A."/>
            <person name="Ward D."/>
            <person name="Feldgarden M."/>
            <person name="Gevers D."/>
            <person name="Butler R."/>
            <person name="Young S.K."/>
            <person name="Zeng Q."/>
            <person name="Gargeya S."/>
            <person name="Fitzgerald M."/>
            <person name="Haas B."/>
            <person name="Abouelleil A."/>
            <person name="Alvarado L."/>
            <person name="Arachchi H.M."/>
            <person name="Berlin A."/>
            <person name="Brown A."/>
            <person name="Chapman S.B."/>
            <person name="Chen Z."/>
            <person name="Dunbar C."/>
            <person name="Freedman E."/>
            <person name="Gearin G."/>
            <person name="Gellesch M."/>
            <person name="Goldberg J."/>
            <person name="Griggs A."/>
            <person name="Gujja S."/>
            <person name="Heilman E."/>
            <person name="Heiman D."/>
            <person name="Howarth C."/>
            <person name="Larson L."/>
            <person name="Lui A."/>
            <person name="MacDonald P.J.P."/>
            <person name="Mehta T."/>
            <person name="Montmayeur A."/>
            <person name="Murphy C."/>
            <person name="Neiman D."/>
            <person name="Pearson M."/>
            <person name="Priest M."/>
            <person name="Roberts A."/>
            <person name="Saif S."/>
            <person name="Shea T."/>
            <person name="Shenoy N."/>
            <person name="Sisk P."/>
            <person name="Stolte C."/>
            <person name="Sykes S."/>
            <person name="White J."/>
            <person name="Yandava C."/>
            <person name="Wortman J."/>
            <person name="Nusbaum C."/>
            <person name="Birren B."/>
        </authorList>
    </citation>
    <scope>NUCLEOTIDE SEQUENCE</scope>
    <source>
        <strain evidence="8">P1A1 Lamole</strain>
    </source>
</reference>
<keyword evidence="3" id="KW-0805">Transcription regulation</keyword>
<dbReference type="OrthoDB" id="5600212at2759"/>
<evidence type="ECO:0000256" key="5">
    <source>
        <dbReference type="ARBA" id="ARBA00023242"/>
    </source>
</evidence>
<evidence type="ECO:0000256" key="4">
    <source>
        <dbReference type="ARBA" id="ARBA00023163"/>
    </source>
</evidence>
<dbReference type="Pfam" id="PF00172">
    <property type="entry name" value="Zn_clus"/>
    <property type="match status" value="1"/>
</dbReference>
<feature type="compositionally biased region" description="Low complexity" evidence="6">
    <location>
        <begin position="99"/>
        <end position="117"/>
    </location>
</feature>
<dbReference type="GO" id="GO:0005634">
    <property type="term" value="C:nucleus"/>
    <property type="evidence" value="ECO:0007669"/>
    <property type="project" value="UniProtKB-SubCell"/>
</dbReference>
<protein>
    <recommendedName>
        <fullName evidence="7">Zn(2)-C6 fungal-type domain-containing protein</fullName>
    </recommendedName>
</protein>
<feature type="region of interest" description="Disordered" evidence="6">
    <location>
        <begin position="79"/>
        <end position="123"/>
    </location>
</feature>
<dbReference type="SMART" id="SM00906">
    <property type="entry name" value="Fungal_trans"/>
    <property type="match status" value="1"/>
</dbReference>
<comment type="subcellular location">
    <subcellularLocation>
        <location evidence="1">Nucleus</location>
    </subcellularLocation>
</comment>
<dbReference type="SMART" id="SM00066">
    <property type="entry name" value="GAL4"/>
    <property type="match status" value="1"/>
</dbReference>
<reference evidence="9" key="4">
    <citation type="submission" date="2015-06" db="UniProtKB">
        <authorList>
            <consortium name="EnsemblFungi"/>
        </authorList>
    </citation>
    <scope>IDENTIFICATION</scope>
</reference>
<dbReference type="EnsemblFungi" id="MVLG_05829T0">
    <property type="protein sequence ID" value="MVLG_05829T0"/>
    <property type="gene ID" value="MVLG_05829"/>
</dbReference>
<reference evidence="8 10" key="3">
    <citation type="journal article" date="2015" name="BMC Genomics">
        <title>Sex and parasites: genomic and transcriptomic analysis of Microbotryum lychnidis-dioicae, the biotrophic and plant-castrating anther smut fungus.</title>
        <authorList>
            <person name="Perlin M.H."/>
            <person name="Amselem J."/>
            <person name="Fontanillas E."/>
            <person name="Toh S.S."/>
            <person name="Chen Z."/>
            <person name="Goldberg J."/>
            <person name="Duplessis S."/>
            <person name="Henrissat B."/>
            <person name="Young S."/>
            <person name="Zeng Q."/>
            <person name="Aguileta G."/>
            <person name="Petit E."/>
            <person name="Badouin H."/>
            <person name="Andrews J."/>
            <person name="Razeeq D."/>
            <person name="Gabaldon T."/>
            <person name="Quesneville H."/>
            <person name="Giraud T."/>
            <person name="Hood M.E."/>
            <person name="Schultz D.J."/>
            <person name="Cuomo C.A."/>
        </authorList>
    </citation>
    <scope>NUCLEOTIDE SEQUENCE [LARGE SCALE GENOMIC DNA]</scope>
    <source>
        <strain evidence="8">P1A1 Lamole</strain>
        <strain evidence="10">p1A1 Lamole</strain>
    </source>
</reference>
<evidence type="ECO:0000259" key="7">
    <source>
        <dbReference type="PROSITE" id="PS50048"/>
    </source>
</evidence>
<keyword evidence="2" id="KW-0479">Metal-binding</keyword>
<dbReference type="SUPFAM" id="SSF57701">
    <property type="entry name" value="Zn2/Cys6 DNA-binding domain"/>
    <property type="match status" value="1"/>
</dbReference>
<dbReference type="STRING" id="683840.U5HFF2"/>
<name>U5HFF2_USTV1</name>
<dbReference type="EMBL" id="AEIJ01000627">
    <property type="status" value="NOT_ANNOTATED_CDS"/>
    <property type="molecule type" value="Genomic_DNA"/>
</dbReference>
<dbReference type="PANTHER" id="PTHR47338">
    <property type="entry name" value="ZN(II)2CYS6 TRANSCRIPTION FACTOR (EUROFUNG)-RELATED"/>
    <property type="match status" value="1"/>
</dbReference>
<dbReference type="GO" id="GO:0000981">
    <property type="term" value="F:DNA-binding transcription factor activity, RNA polymerase II-specific"/>
    <property type="evidence" value="ECO:0007669"/>
    <property type="project" value="InterPro"/>
</dbReference>
<dbReference type="AlphaFoldDB" id="U5HFF2"/>
<keyword evidence="5" id="KW-0539">Nucleus</keyword>
<evidence type="ECO:0000313" key="8">
    <source>
        <dbReference type="EMBL" id="KDE03698.1"/>
    </source>
</evidence>
<evidence type="ECO:0000256" key="6">
    <source>
        <dbReference type="SAM" id="MobiDB-lite"/>
    </source>
</evidence>
<feature type="compositionally biased region" description="Polar residues" evidence="6">
    <location>
        <begin position="737"/>
        <end position="752"/>
    </location>
</feature>
<accession>U5HFF2</accession>
<evidence type="ECO:0000256" key="2">
    <source>
        <dbReference type="ARBA" id="ARBA00022723"/>
    </source>
</evidence>
<feature type="domain" description="Zn(2)-C6 fungal-type" evidence="7">
    <location>
        <begin position="42"/>
        <end position="81"/>
    </location>
</feature>
<organism evidence="8">
    <name type="scientific">Microbotryum lychnidis-dioicae (strain p1A1 Lamole / MvSl-1064)</name>
    <name type="common">Anther smut fungus</name>
    <dbReference type="NCBI Taxonomy" id="683840"/>
    <lineage>
        <taxon>Eukaryota</taxon>
        <taxon>Fungi</taxon>
        <taxon>Dikarya</taxon>
        <taxon>Basidiomycota</taxon>
        <taxon>Pucciniomycotina</taxon>
        <taxon>Microbotryomycetes</taxon>
        <taxon>Microbotryales</taxon>
        <taxon>Microbotryaceae</taxon>
        <taxon>Microbotryum</taxon>
    </lineage>
</organism>
<dbReference type="PROSITE" id="PS50048">
    <property type="entry name" value="ZN2_CY6_FUNGAL_2"/>
    <property type="match status" value="1"/>
</dbReference>
<proteinExistence type="predicted"/>
<evidence type="ECO:0000313" key="10">
    <source>
        <dbReference type="Proteomes" id="UP000017200"/>
    </source>
</evidence>
<evidence type="ECO:0000256" key="1">
    <source>
        <dbReference type="ARBA" id="ARBA00004123"/>
    </source>
</evidence>
<dbReference type="GO" id="GO:0006351">
    <property type="term" value="P:DNA-templated transcription"/>
    <property type="evidence" value="ECO:0007669"/>
    <property type="project" value="InterPro"/>
</dbReference>
<sequence>MDPAPDPSNKATTTSFRDALALGLPLSSKGATHAASLPRGQSCLACRRRKVKCDGARPVCGGCTRSALAHGEDPNTFACPYDDSEKPPSKRKRPASSTAPIALAPAYSSPPASAGPTPREKELERQLAILEAKLAAATSPSGSGSSFSSAHVVMDSGSFSNSPSTMGLLRNGGNITSPATSLDSLLQATTSQQPMLSTITSGFSSTERLFSPYTSDAGPSIPVSDDSYLLELLYPGWPVDLPSPGLVNRLLDVFFAKSHVFKEMINRDRLMASMMLPPSHHGFPHRSILHAILACTVRMVSDDFYGHEHGYWLRRQDGVAQEISPADYHAQKSRAAVDDSVRKGQALFHVQQAMVLLCYFWYTSARFIEVWLGCGLSTRLTGPLGLSHLRSKAQQELEELHGITRNMTTSKKANLLPPIKDDEEYFERSVTFWFTICGDRFASASTNWPVSLDELDITSLLPCRNPSLDTTDPNDSPLSIKNPNFFTFHPPHLVGPLQLYIKSIVLLGRVVTYMQRDGARDRYPPSGVVDIRTTAAFRKLENDAVLFRMSIPKEYQQSNASNAQGQSTKVDNRICVIHAMPHVATIIMHEPLVAMQDNDPSFAKCLASARSILASVYNLWSTSFDIGLLAPHINLAWSVAGRTLVREIAMKQALQPNPNTNQLVADVQVILAAMRAFKTPLGASVAHNLQILLDHPPLALPNADMTCSHVVSQHQEQTMMCGGAPIGGGGSDEASYTGLSSSPAMTSLQSVSPDGESPLGGNGSHRNIGSSSGVSPASNTAFDLPMTPMNSMDPMGNLFEENGDEARKMREMQVSFGRFVEVAGLNGDSFGQGWK</sequence>
<dbReference type="InterPro" id="IPR007219">
    <property type="entry name" value="XnlR_reg_dom"/>
</dbReference>
<dbReference type="HOGENOM" id="CLU_009416_1_0_1"/>
<dbReference type="Gene3D" id="4.10.240.10">
    <property type="entry name" value="Zn(2)-C6 fungal-type DNA-binding domain"/>
    <property type="match status" value="1"/>
</dbReference>
<feature type="region of interest" description="Disordered" evidence="6">
    <location>
        <begin position="731"/>
        <end position="792"/>
    </location>
</feature>
<dbReference type="EMBL" id="GL541728">
    <property type="protein sequence ID" value="KDE03698.1"/>
    <property type="molecule type" value="Genomic_DNA"/>
</dbReference>
<dbReference type="InterPro" id="IPR050815">
    <property type="entry name" value="TF_fung"/>
</dbReference>
<evidence type="ECO:0000313" key="9">
    <source>
        <dbReference type="EnsemblFungi" id="MVLG_05829T0"/>
    </source>
</evidence>
<keyword evidence="4" id="KW-0804">Transcription</keyword>
<feature type="compositionally biased region" description="Polar residues" evidence="6">
    <location>
        <begin position="764"/>
        <end position="781"/>
    </location>
</feature>
<dbReference type="InParanoid" id="U5HFF2"/>
<dbReference type="Proteomes" id="UP000017200">
    <property type="component" value="Unassembled WGS sequence"/>
</dbReference>
<dbReference type="PANTHER" id="PTHR47338:SF29">
    <property type="entry name" value="ZN(2)-C6 FUNGAL-TYPE DOMAIN-CONTAINING PROTEIN"/>
    <property type="match status" value="1"/>
</dbReference>
<dbReference type="InterPro" id="IPR001138">
    <property type="entry name" value="Zn2Cys6_DnaBD"/>
</dbReference>
<dbReference type="InterPro" id="IPR036864">
    <property type="entry name" value="Zn2-C6_fun-type_DNA-bd_sf"/>
</dbReference>
<dbReference type="GO" id="GO:0003677">
    <property type="term" value="F:DNA binding"/>
    <property type="evidence" value="ECO:0007669"/>
    <property type="project" value="InterPro"/>
</dbReference>
<dbReference type="OMA" id="NALWITH"/>
<dbReference type="CDD" id="cd00067">
    <property type="entry name" value="GAL4"/>
    <property type="match status" value="1"/>
</dbReference>
<dbReference type="GO" id="GO:0008270">
    <property type="term" value="F:zinc ion binding"/>
    <property type="evidence" value="ECO:0007669"/>
    <property type="project" value="InterPro"/>
</dbReference>